<accession>A0ABY2E4F5</accession>
<dbReference type="SUPFAM" id="SSF53448">
    <property type="entry name" value="Nucleotide-diphospho-sugar transferases"/>
    <property type="match status" value="1"/>
</dbReference>
<protein>
    <recommendedName>
        <fullName evidence="5">Phosphoenolpyruvate guanylyltransferase</fullName>
        <shortName evidence="5">PEP guanylyltransferase</shortName>
        <ecNumber evidence="5">2.7.7.105</ecNumber>
    </recommendedName>
</protein>
<proteinExistence type="inferred from homology"/>
<comment type="catalytic activity">
    <reaction evidence="5">
        <text>phosphoenolpyruvate + GTP + H(+) = enolpyruvoyl-2-diphospho-5'-guanosine + diphosphate</text>
        <dbReference type="Rhea" id="RHEA:30519"/>
        <dbReference type="ChEBI" id="CHEBI:15378"/>
        <dbReference type="ChEBI" id="CHEBI:33019"/>
        <dbReference type="ChEBI" id="CHEBI:37565"/>
        <dbReference type="ChEBI" id="CHEBI:58702"/>
        <dbReference type="ChEBI" id="CHEBI:143701"/>
        <dbReference type="EC" id="2.7.7.105"/>
    </reaction>
</comment>
<name>A0ABY2E4F5_9MICO</name>
<dbReference type="PANTHER" id="PTHR40392">
    <property type="entry name" value="2-PHOSPHO-L-LACTATE GUANYLYLTRANSFERASE"/>
    <property type="match status" value="1"/>
</dbReference>
<dbReference type="EMBL" id="SMNA01000006">
    <property type="protein sequence ID" value="TDE92723.1"/>
    <property type="molecule type" value="Genomic_DNA"/>
</dbReference>
<keyword evidence="1 5" id="KW-0808">Transferase</keyword>
<comment type="similarity">
    <text evidence="5">Belongs to the CofC family.</text>
</comment>
<dbReference type="GO" id="GO:0043814">
    <property type="term" value="F:phospholactate guanylyltransferase activity"/>
    <property type="evidence" value="ECO:0007669"/>
    <property type="project" value="UniProtKB-EC"/>
</dbReference>
<dbReference type="EC" id="2.7.7.105" evidence="5"/>
<feature type="binding site" evidence="5">
    <location>
        <position position="171"/>
    </location>
    <ligand>
        <name>phosphoenolpyruvate</name>
        <dbReference type="ChEBI" id="CHEBI:58702"/>
    </ligand>
</feature>
<feature type="binding site" evidence="5">
    <location>
        <position position="174"/>
    </location>
    <ligand>
        <name>phosphoenolpyruvate</name>
        <dbReference type="ChEBI" id="CHEBI:58702"/>
    </ligand>
</feature>
<feature type="binding site" evidence="5">
    <location>
        <position position="154"/>
    </location>
    <ligand>
        <name>phosphoenolpyruvate</name>
        <dbReference type="ChEBI" id="CHEBI:58702"/>
    </ligand>
</feature>
<dbReference type="InterPro" id="IPR029044">
    <property type="entry name" value="Nucleotide-diphossugar_trans"/>
</dbReference>
<keyword evidence="8" id="KW-1185">Reference proteome</keyword>
<keyword evidence="3 5" id="KW-0547">Nucleotide-binding</keyword>
<gene>
    <name evidence="7" type="primary">cofC</name>
    <name evidence="5" type="synonym">fbiD</name>
    <name evidence="7" type="ORF">EXU48_14470</name>
</gene>
<dbReference type="Gene3D" id="3.90.550.10">
    <property type="entry name" value="Spore Coat Polysaccharide Biosynthesis Protein SpsA, Chain A"/>
    <property type="match status" value="1"/>
</dbReference>
<reference evidence="7 8" key="1">
    <citation type="submission" date="2019-03" db="EMBL/GenBank/DDBJ databases">
        <title>Genomic features of bacteria from cold environments.</title>
        <authorList>
            <person name="Shen L."/>
        </authorList>
    </citation>
    <scope>NUCLEOTIDE SEQUENCE [LARGE SCALE GENOMIC DNA]</scope>
    <source>
        <strain evidence="8">T3246-1</strain>
    </source>
</reference>
<feature type="region of interest" description="Disordered" evidence="6">
    <location>
        <begin position="1"/>
        <end position="25"/>
    </location>
</feature>
<evidence type="ECO:0000256" key="3">
    <source>
        <dbReference type="ARBA" id="ARBA00022741"/>
    </source>
</evidence>
<dbReference type="Proteomes" id="UP000504882">
    <property type="component" value="Unassembled WGS sequence"/>
</dbReference>
<sequence>MTSSAAPDPVRRPPEPTTAVVPLRDGHTGKTRLAEHLPAAQRGRLVVSLARHVVATLLGTDGIRRVLVVTADPGFVAEALDPDPRLEVLRQPAERPGLNAGVEFGREHVRRHWPTDRLLVVHADLAALSGADTAALLDRSTPVTLAPDRYDLGTNAVLLGPGTEGFRFRFGEDSLARHRREARASGAEAVLVRRDGTAIDLDTEADWSALPPDVRARLRSGIEEPEDARRQEALP</sequence>
<evidence type="ECO:0000313" key="7">
    <source>
        <dbReference type="EMBL" id="TDE92723.1"/>
    </source>
</evidence>
<organism evidence="7 8">
    <name type="scientific">Occultella glacieicola</name>
    <dbReference type="NCBI Taxonomy" id="2518684"/>
    <lineage>
        <taxon>Bacteria</taxon>
        <taxon>Bacillati</taxon>
        <taxon>Actinomycetota</taxon>
        <taxon>Actinomycetes</taxon>
        <taxon>Micrococcales</taxon>
        <taxon>Ruaniaceae</taxon>
        <taxon>Occultella</taxon>
    </lineage>
</organism>
<comment type="caution">
    <text evidence="7">The sequence shown here is derived from an EMBL/GenBank/DDBJ whole genome shotgun (WGS) entry which is preliminary data.</text>
</comment>
<comment type="pathway">
    <text evidence="5">Cofactor biosynthesis; coenzyme F420 biosynthesis.</text>
</comment>
<evidence type="ECO:0000256" key="6">
    <source>
        <dbReference type="SAM" id="MobiDB-lite"/>
    </source>
</evidence>
<evidence type="ECO:0000256" key="2">
    <source>
        <dbReference type="ARBA" id="ARBA00022695"/>
    </source>
</evidence>
<comment type="function">
    <text evidence="5">Guanylyltransferase that catalyzes the activation of phosphoenolpyruvate (PEP) as enolpyruvoyl-2-diphospho-5'-guanosine, via the condensation of PEP with GTP. It is involved in the biosynthesis of coenzyme F420, a hydride carrier cofactor.</text>
</comment>
<dbReference type="PANTHER" id="PTHR40392:SF1">
    <property type="entry name" value="2-PHOSPHO-L-LACTATE GUANYLYLTRANSFERASE"/>
    <property type="match status" value="1"/>
</dbReference>
<dbReference type="Pfam" id="PF01983">
    <property type="entry name" value="CofC"/>
    <property type="match status" value="1"/>
</dbReference>
<evidence type="ECO:0000256" key="5">
    <source>
        <dbReference type="HAMAP-Rule" id="MF_02114"/>
    </source>
</evidence>
<dbReference type="InterPro" id="IPR002835">
    <property type="entry name" value="CofC"/>
</dbReference>
<dbReference type="NCBIfam" id="TIGR03552">
    <property type="entry name" value="F420_cofC"/>
    <property type="match status" value="1"/>
</dbReference>
<keyword evidence="2 5" id="KW-0548">Nucleotidyltransferase</keyword>
<dbReference type="HAMAP" id="MF_02114">
    <property type="entry name" value="CofC"/>
    <property type="match status" value="1"/>
</dbReference>
<evidence type="ECO:0000313" key="8">
    <source>
        <dbReference type="Proteomes" id="UP000504882"/>
    </source>
</evidence>
<evidence type="ECO:0000256" key="1">
    <source>
        <dbReference type="ARBA" id="ARBA00022679"/>
    </source>
</evidence>
<dbReference type="RefSeq" id="WP_133108353.1">
    <property type="nucleotide sequence ID" value="NZ_SMNA01000006.1"/>
</dbReference>
<evidence type="ECO:0000256" key="4">
    <source>
        <dbReference type="ARBA" id="ARBA00023134"/>
    </source>
</evidence>
<keyword evidence="4 5" id="KW-0342">GTP-binding</keyword>